<reference evidence="1" key="2">
    <citation type="submission" date="2020-09" db="EMBL/GenBank/DDBJ databases">
        <authorList>
            <person name="Sun Q."/>
            <person name="Zhou Y."/>
        </authorList>
    </citation>
    <scope>NUCLEOTIDE SEQUENCE</scope>
    <source>
        <strain evidence="1">CGMCC 1.15290</strain>
    </source>
</reference>
<dbReference type="Proteomes" id="UP000627292">
    <property type="component" value="Unassembled WGS sequence"/>
</dbReference>
<evidence type="ECO:0000313" key="2">
    <source>
        <dbReference type="Proteomes" id="UP000627292"/>
    </source>
</evidence>
<proteinExistence type="predicted"/>
<dbReference type="AlphaFoldDB" id="A0A917MYE2"/>
<accession>A0A917MYE2</accession>
<reference evidence="1" key="1">
    <citation type="journal article" date="2014" name="Int. J. Syst. Evol. Microbiol.">
        <title>Complete genome sequence of Corynebacterium casei LMG S-19264T (=DSM 44701T), isolated from a smear-ripened cheese.</title>
        <authorList>
            <consortium name="US DOE Joint Genome Institute (JGI-PGF)"/>
            <person name="Walter F."/>
            <person name="Albersmeier A."/>
            <person name="Kalinowski J."/>
            <person name="Ruckert C."/>
        </authorList>
    </citation>
    <scope>NUCLEOTIDE SEQUENCE</scope>
    <source>
        <strain evidence="1">CGMCC 1.15290</strain>
    </source>
</reference>
<name>A0A917MYE2_9BACT</name>
<dbReference type="RefSeq" id="WP_188956604.1">
    <property type="nucleotide sequence ID" value="NZ_BMIB01000004.1"/>
</dbReference>
<organism evidence="1 2">
    <name type="scientific">Filimonas zeae</name>
    <dbReference type="NCBI Taxonomy" id="1737353"/>
    <lineage>
        <taxon>Bacteria</taxon>
        <taxon>Pseudomonadati</taxon>
        <taxon>Bacteroidota</taxon>
        <taxon>Chitinophagia</taxon>
        <taxon>Chitinophagales</taxon>
        <taxon>Chitinophagaceae</taxon>
        <taxon>Filimonas</taxon>
    </lineage>
</organism>
<comment type="caution">
    <text evidence="1">The sequence shown here is derived from an EMBL/GenBank/DDBJ whole genome shotgun (WGS) entry which is preliminary data.</text>
</comment>
<sequence length="189" mass="20768">MAESKNNIVTFGLSGLVGDLLVFTKRAGKTIVSRKPDKSSVPPTPLQISVRERFREAVQYAKSILSIPAAKAMYEEMTKPGQSAFNLAMADVWKAPQIFDVVVTQYTGLVGSTVTVDTVDRYKVVSVEVSIFTEQDVLIEKGMAVMQENGRDWVYTATVVNNNPDGCIVRALAKDRPGNEANLERLVQL</sequence>
<keyword evidence="2" id="KW-1185">Reference proteome</keyword>
<evidence type="ECO:0000313" key="1">
    <source>
        <dbReference type="EMBL" id="GGH77942.1"/>
    </source>
</evidence>
<protein>
    <submittedName>
        <fullName evidence="1">Uncharacterized protein</fullName>
    </submittedName>
</protein>
<gene>
    <name evidence="1" type="ORF">GCM10011379_45050</name>
</gene>
<dbReference type="EMBL" id="BMIB01000004">
    <property type="protein sequence ID" value="GGH77942.1"/>
    <property type="molecule type" value="Genomic_DNA"/>
</dbReference>